<evidence type="ECO:0000259" key="5">
    <source>
        <dbReference type="PROSITE" id="PS51007"/>
    </source>
</evidence>
<dbReference type="GO" id="GO:0020037">
    <property type="term" value="F:heme binding"/>
    <property type="evidence" value="ECO:0007669"/>
    <property type="project" value="InterPro"/>
</dbReference>
<dbReference type="RefSeq" id="WP_216131183.1">
    <property type="nucleotide sequence ID" value="NZ_CP064782.1"/>
</dbReference>
<gene>
    <name evidence="6" type="ORF">Azoinq_05725</name>
</gene>
<organism evidence="6 7">
    <name type="scientific">Azospira inquinata</name>
    <dbReference type="NCBI Taxonomy" id="2785627"/>
    <lineage>
        <taxon>Bacteria</taxon>
        <taxon>Pseudomonadati</taxon>
        <taxon>Pseudomonadota</taxon>
        <taxon>Betaproteobacteria</taxon>
        <taxon>Rhodocyclales</taxon>
        <taxon>Rhodocyclaceae</taxon>
        <taxon>Azospira</taxon>
    </lineage>
</organism>
<evidence type="ECO:0000256" key="4">
    <source>
        <dbReference type="SAM" id="SignalP"/>
    </source>
</evidence>
<dbReference type="AlphaFoldDB" id="A0A975SPD0"/>
<evidence type="ECO:0000256" key="1">
    <source>
        <dbReference type="ARBA" id="ARBA00022723"/>
    </source>
</evidence>
<name>A0A975SPD0_9RHOO</name>
<keyword evidence="1 3" id="KW-0479">Metal-binding</keyword>
<evidence type="ECO:0000313" key="7">
    <source>
        <dbReference type="Proteomes" id="UP000683428"/>
    </source>
</evidence>
<dbReference type="InterPro" id="IPR009056">
    <property type="entry name" value="Cyt_c-like_dom"/>
</dbReference>
<keyword evidence="3" id="KW-0349">Heme</keyword>
<dbReference type="KEGG" id="aiq:Azoinq_05725"/>
<dbReference type="PROSITE" id="PS51007">
    <property type="entry name" value="CYTC"/>
    <property type="match status" value="1"/>
</dbReference>
<protein>
    <submittedName>
        <fullName evidence="6">C-type cytochrome</fullName>
    </submittedName>
</protein>
<keyword evidence="2 3" id="KW-0408">Iron</keyword>
<dbReference type="GO" id="GO:0009055">
    <property type="term" value="F:electron transfer activity"/>
    <property type="evidence" value="ECO:0007669"/>
    <property type="project" value="InterPro"/>
</dbReference>
<feature type="chain" id="PRO_5038067621" evidence="4">
    <location>
        <begin position="23"/>
        <end position="104"/>
    </location>
</feature>
<evidence type="ECO:0000313" key="6">
    <source>
        <dbReference type="EMBL" id="QWT50094.1"/>
    </source>
</evidence>
<dbReference type="Pfam" id="PF00034">
    <property type="entry name" value="Cytochrom_C"/>
    <property type="match status" value="1"/>
</dbReference>
<proteinExistence type="predicted"/>
<dbReference type="EMBL" id="CP064782">
    <property type="protein sequence ID" value="QWT50094.1"/>
    <property type="molecule type" value="Genomic_DNA"/>
</dbReference>
<evidence type="ECO:0000256" key="3">
    <source>
        <dbReference type="PROSITE-ProRule" id="PRU00433"/>
    </source>
</evidence>
<accession>A0A975SPD0</accession>
<dbReference type="GO" id="GO:0046872">
    <property type="term" value="F:metal ion binding"/>
    <property type="evidence" value="ECO:0007669"/>
    <property type="project" value="UniProtKB-KW"/>
</dbReference>
<keyword evidence="7" id="KW-1185">Reference proteome</keyword>
<sequence length="104" mass="10592">MKAIYVSLLAAAGILAAGAAQAADETALAQKSGCLACHAVDHKVVGPAYKDVAKKYAGNKAMVGKLADKVMKGGAGVWGQVPMPPNNVSKADATKLVTWVLSLK</sequence>
<feature type="domain" description="Cytochrome c" evidence="5">
    <location>
        <begin position="19"/>
        <end position="104"/>
    </location>
</feature>
<keyword evidence="4" id="KW-0732">Signal</keyword>
<dbReference type="Proteomes" id="UP000683428">
    <property type="component" value="Chromosome"/>
</dbReference>
<feature type="signal peptide" evidence="4">
    <location>
        <begin position="1"/>
        <end position="22"/>
    </location>
</feature>
<reference evidence="6" key="1">
    <citation type="submission" date="2020-11" db="EMBL/GenBank/DDBJ databases">
        <title>Azospira inquinata sp. nov.</title>
        <authorList>
            <person name="Moe W.M."/>
            <person name="Mikes M.C."/>
        </authorList>
    </citation>
    <scope>NUCLEOTIDE SEQUENCE</scope>
    <source>
        <strain evidence="6">Azo-3</strain>
    </source>
</reference>
<evidence type="ECO:0000256" key="2">
    <source>
        <dbReference type="ARBA" id="ARBA00023004"/>
    </source>
</evidence>